<dbReference type="GO" id="GO:0043190">
    <property type="term" value="C:ATP-binding cassette (ABC) transporter complex"/>
    <property type="evidence" value="ECO:0007669"/>
    <property type="project" value="InterPro"/>
</dbReference>
<comment type="subunit">
    <text evidence="10">The complex is composed of two ATP-binding proteins (OpuCA), two transmembrane proteins (OpuCB and OpuCD) and a solute-binding protein (OpuCC).</text>
</comment>
<evidence type="ECO:0000256" key="12">
    <source>
        <dbReference type="ARBA" id="ARBA00070305"/>
    </source>
</evidence>
<accession>A0A7X0RU30</accession>
<evidence type="ECO:0000256" key="6">
    <source>
        <dbReference type="ARBA" id="ARBA00023004"/>
    </source>
</evidence>
<gene>
    <name evidence="14" type="ORF">H7C19_23975</name>
</gene>
<dbReference type="InterPro" id="IPR008995">
    <property type="entry name" value="Mo/tungstate-bd_C_term_dom"/>
</dbReference>
<dbReference type="FunFam" id="3.40.50.300:FF:000425">
    <property type="entry name" value="Probable ABC transporter, ATP-binding subunit"/>
    <property type="match status" value="1"/>
</dbReference>
<dbReference type="GO" id="GO:0005524">
    <property type="term" value="F:ATP binding"/>
    <property type="evidence" value="ECO:0007669"/>
    <property type="project" value="UniProtKB-KW"/>
</dbReference>
<dbReference type="PROSITE" id="PS50893">
    <property type="entry name" value="ABC_TRANSPORTER_2"/>
    <property type="match status" value="1"/>
</dbReference>
<dbReference type="InterPro" id="IPR003593">
    <property type="entry name" value="AAA+_ATPase"/>
</dbReference>
<dbReference type="InterPro" id="IPR003439">
    <property type="entry name" value="ABC_transporter-like_ATP-bd"/>
</dbReference>
<dbReference type="Pfam" id="PF08402">
    <property type="entry name" value="TOBE_2"/>
    <property type="match status" value="1"/>
</dbReference>
<keyword evidence="1" id="KW-0813">Transport</keyword>
<dbReference type="InterPro" id="IPR050093">
    <property type="entry name" value="ABC_SmlMolc_Importer"/>
</dbReference>
<feature type="domain" description="ABC transporter" evidence="13">
    <location>
        <begin position="5"/>
        <end position="239"/>
    </location>
</feature>
<evidence type="ECO:0000313" key="15">
    <source>
        <dbReference type="Proteomes" id="UP000547209"/>
    </source>
</evidence>
<keyword evidence="15" id="KW-1185">Reference proteome</keyword>
<reference evidence="14 15" key="1">
    <citation type="submission" date="2020-08" db="EMBL/GenBank/DDBJ databases">
        <title>Cohnella phylogeny.</title>
        <authorList>
            <person name="Dunlap C."/>
        </authorList>
    </citation>
    <scope>NUCLEOTIDE SEQUENCE [LARGE SCALE GENOMIC DNA]</scope>
    <source>
        <strain evidence="14 15">DSM 28246</strain>
    </source>
</reference>
<dbReference type="CDD" id="cd03259">
    <property type="entry name" value="ABC_Carb_Solutes_like"/>
    <property type="match status" value="1"/>
</dbReference>
<dbReference type="Gene3D" id="3.40.50.300">
    <property type="entry name" value="P-loop containing nucleotide triphosphate hydrolases"/>
    <property type="match status" value="1"/>
</dbReference>
<evidence type="ECO:0000256" key="10">
    <source>
        <dbReference type="ARBA" id="ARBA00063934"/>
    </source>
</evidence>
<dbReference type="GO" id="GO:0015408">
    <property type="term" value="F:ABC-type ferric iron transporter activity"/>
    <property type="evidence" value="ECO:0007669"/>
    <property type="project" value="InterPro"/>
</dbReference>
<dbReference type="SMART" id="SM00382">
    <property type="entry name" value="AAA"/>
    <property type="match status" value="1"/>
</dbReference>
<dbReference type="RefSeq" id="WP_185671599.1">
    <property type="nucleotide sequence ID" value="NZ_JACJVP010000041.1"/>
</dbReference>
<dbReference type="EC" id="7.6.2.9" evidence="11"/>
<evidence type="ECO:0000256" key="5">
    <source>
        <dbReference type="ARBA" id="ARBA00022840"/>
    </source>
</evidence>
<evidence type="ECO:0000256" key="9">
    <source>
        <dbReference type="ARBA" id="ARBA00052482"/>
    </source>
</evidence>
<dbReference type="Proteomes" id="UP000547209">
    <property type="component" value="Unassembled WGS sequence"/>
</dbReference>
<dbReference type="EMBL" id="JACJVP010000041">
    <property type="protein sequence ID" value="MBB6673743.1"/>
    <property type="molecule type" value="Genomic_DNA"/>
</dbReference>
<comment type="catalytic activity">
    <reaction evidence="9">
        <text>a quaternary ammonium(out) + ATP + H2O = a quaternary ammonium(in) + ADP + phosphate + H(+)</text>
        <dbReference type="Rhea" id="RHEA:11036"/>
        <dbReference type="ChEBI" id="CHEBI:15377"/>
        <dbReference type="ChEBI" id="CHEBI:15378"/>
        <dbReference type="ChEBI" id="CHEBI:30616"/>
        <dbReference type="ChEBI" id="CHEBI:35267"/>
        <dbReference type="ChEBI" id="CHEBI:43474"/>
        <dbReference type="ChEBI" id="CHEBI:456216"/>
        <dbReference type="EC" id="7.6.2.9"/>
    </reaction>
</comment>
<dbReference type="GO" id="GO:0015418">
    <property type="term" value="F:ABC-type quaternary ammonium compound transporting activity"/>
    <property type="evidence" value="ECO:0007669"/>
    <property type="project" value="UniProtKB-EC"/>
</dbReference>
<dbReference type="InterPro" id="IPR015853">
    <property type="entry name" value="ABC_transpr_FbpC"/>
</dbReference>
<proteinExistence type="predicted"/>
<evidence type="ECO:0000256" key="3">
    <source>
        <dbReference type="ARBA" id="ARBA00022496"/>
    </source>
</evidence>
<keyword evidence="4" id="KW-0547">Nucleotide-binding</keyword>
<dbReference type="AlphaFoldDB" id="A0A7X0RU30"/>
<comment type="caution">
    <text evidence="14">The sequence shown here is derived from an EMBL/GenBank/DDBJ whole genome shotgun (WGS) entry which is preliminary data.</text>
</comment>
<keyword evidence="3" id="KW-0410">Iron transport</keyword>
<keyword evidence="8" id="KW-0472">Membrane</keyword>
<evidence type="ECO:0000256" key="11">
    <source>
        <dbReference type="ARBA" id="ARBA00066388"/>
    </source>
</evidence>
<protein>
    <recommendedName>
        <fullName evidence="12">Carnitine transport ATP-binding protein OpuCA</fullName>
        <ecNumber evidence="11">7.6.2.9</ecNumber>
    </recommendedName>
</protein>
<dbReference type="InterPro" id="IPR027417">
    <property type="entry name" value="P-loop_NTPase"/>
</dbReference>
<evidence type="ECO:0000256" key="1">
    <source>
        <dbReference type="ARBA" id="ARBA00022448"/>
    </source>
</evidence>
<dbReference type="InterPro" id="IPR013611">
    <property type="entry name" value="Transp-assoc_OB_typ2"/>
</dbReference>
<name>A0A7X0RU30_9BACL</name>
<dbReference type="InterPro" id="IPR017871">
    <property type="entry name" value="ABC_transporter-like_CS"/>
</dbReference>
<dbReference type="SUPFAM" id="SSF50331">
    <property type="entry name" value="MOP-like"/>
    <property type="match status" value="1"/>
</dbReference>
<evidence type="ECO:0000256" key="4">
    <source>
        <dbReference type="ARBA" id="ARBA00022741"/>
    </source>
</evidence>
<keyword evidence="5 14" id="KW-0067">ATP-binding</keyword>
<dbReference type="PANTHER" id="PTHR42781">
    <property type="entry name" value="SPERMIDINE/PUTRESCINE IMPORT ATP-BINDING PROTEIN POTA"/>
    <property type="match status" value="1"/>
</dbReference>
<keyword evidence="6" id="KW-0408">Iron</keyword>
<sequence>MNQILRVKGISKSFGTQQVLRPISFEVGEGERICILGPSGCGKSTLLQVVAGLARADAGEIEMRGVTVEGGRRYIPPENRPVNMVFQDYALWPHMTVRQNIEYGMKRRKTERGEMERRLKSLQSLLKLDGLLDRLPAQLSGGQQQRVGIARALATEPKLLLMDEPLSNLDIKLRTDMRGELARMLGELSIATLYVTHDRMEAFTIADRILVLRDGRIDQLGPPEELFDRPASPWVAQLMGYHNRIEVAFEDRDRSVGRVAGTPINGRRPDSAAGSGNRGVMMLHPESIAVQAEGAPNGSNSLPVKVAQSIYEGTRWRLIVETADGQPLHLFHAGRVDPGRAMTLFLPPERTMLYEATESVHG</sequence>
<evidence type="ECO:0000256" key="8">
    <source>
        <dbReference type="ARBA" id="ARBA00023136"/>
    </source>
</evidence>
<evidence type="ECO:0000259" key="13">
    <source>
        <dbReference type="PROSITE" id="PS50893"/>
    </source>
</evidence>
<evidence type="ECO:0000256" key="7">
    <source>
        <dbReference type="ARBA" id="ARBA00023065"/>
    </source>
</evidence>
<dbReference type="GO" id="GO:0016887">
    <property type="term" value="F:ATP hydrolysis activity"/>
    <property type="evidence" value="ECO:0007669"/>
    <property type="project" value="InterPro"/>
</dbReference>
<keyword evidence="7" id="KW-0406">Ion transport</keyword>
<evidence type="ECO:0000313" key="14">
    <source>
        <dbReference type="EMBL" id="MBB6673743.1"/>
    </source>
</evidence>
<dbReference type="PANTHER" id="PTHR42781:SF4">
    <property type="entry name" value="SPERMIDINE_PUTRESCINE IMPORT ATP-BINDING PROTEIN POTA"/>
    <property type="match status" value="1"/>
</dbReference>
<organism evidence="14 15">
    <name type="scientific">Cohnella nanjingensis</name>
    <dbReference type="NCBI Taxonomy" id="1387779"/>
    <lineage>
        <taxon>Bacteria</taxon>
        <taxon>Bacillati</taxon>
        <taxon>Bacillota</taxon>
        <taxon>Bacilli</taxon>
        <taxon>Bacillales</taxon>
        <taxon>Paenibacillaceae</taxon>
        <taxon>Cohnella</taxon>
    </lineage>
</organism>
<keyword evidence="2" id="KW-1003">Cell membrane</keyword>
<dbReference type="SUPFAM" id="SSF52540">
    <property type="entry name" value="P-loop containing nucleoside triphosphate hydrolases"/>
    <property type="match status" value="1"/>
</dbReference>
<dbReference type="PROSITE" id="PS00211">
    <property type="entry name" value="ABC_TRANSPORTER_1"/>
    <property type="match status" value="1"/>
</dbReference>
<dbReference type="Pfam" id="PF00005">
    <property type="entry name" value="ABC_tran"/>
    <property type="match status" value="1"/>
</dbReference>
<evidence type="ECO:0000256" key="2">
    <source>
        <dbReference type="ARBA" id="ARBA00022475"/>
    </source>
</evidence>